<dbReference type="STRING" id="13333.W1PQ17"/>
<dbReference type="eggNOG" id="KOG3035">
    <property type="taxonomic scope" value="Eukaryota"/>
</dbReference>
<dbReference type="Pfam" id="PF13472">
    <property type="entry name" value="Lipase_GDSL_2"/>
    <property type="match status" value="1"/>
</dbReference>
<feature type="domain" description="SGNH hydrolase-type esterase" evidence="1">
    <location>
        <begin position="3"/>
        <end position="135"/>
    </location>
</feature>
<protein>
    <recommendedName>
        <fullName evidence="1">SGNH hydrolase-type esterase domain-containing protein</fullName>
    </recommendedName>
</protein>
<gene>
    <name evidence="2" type="ORF">AMTR_s00029p00244780</name>
</gene>
<dbReference type="PANTHER" id="PTHR14209:SF9">
    <property type="entry name" value="GDSL ESTERASE_LIPASE CPRD49"/>
    <property type="match status" value="1"/>
</dbReference>
<dbReference type="CDD" id="cd01838">
    <property type="entry name" value="Isoamyl_acetate_hydrolase_like"/>
    <property type="match status" value="1"/>
</dbReference>
<evidence type="ECO:0000313" key="3">
    <source>
        <dbReference type="Proteomes" id="UP000017836"/>
    </source>
</evidence>
<name>W1PQ17_AMBTC</name>
<evidence type="ECO:0000313" key="2">
    <source>
        <dbReference type="EMBL" id="ERN09801.1"/>
    </source>
</evidence>
<dbReference type="AlphaFoldDB" id="W1PQ17"/>
<dbReference type="EMBL" id="KI392980">
    <property type="protein sequence ID" value="ERN09801.1"/>
    <property type="molecule type" value="Genomic_DNA"/>
</dbReference>
<sequence>MDADIQPSLVIMYFGGNDAMGPHSSGLGPHVPLSECKENLRKLANHILSLSEKTRLILLSCPPVNEDMFQSTTSGIFGQVTRSNEICRQYSEACIELCKEMGLKVVDLWTSIQKRDDWATACLTDGVHFSSEGSDILVAEILQILKEAEWEPSLHWKALPTEFAEDSPYDLAASDGKSTLNISEWIFHREDKWD</sequence>
<dbReference type="InterPro" id="IPR036514">
    <property type="entry name" value="SGNH_hydro_sf"/>
</dbReference>
<dbReference type="PANTHER" id="PTHR14209">
    <property type="entry name" value="ISOAMYL ACETATE-HYDROLYZING ESTERASE 1"/>
    <property type="match status" value="1"/>
</dbReference>
<dbReference type="Gramene" id="ERN09801">
    <property type="protein sequence ID" value="ERN09801"/>
    <property type="gene ID" value="AMTR_s00029p00244780"/>
</dbReference>
<dbReference type="SUPFAM" id="SSF52266">
    <property type="entry name" value="SGNH hydrolase"/>
    <property type="match status" value="1"/>
</dbReference>
<evidence type="ECO:0000259" key="1">
    <source>
        <dbReference type="Pfam" id="PF13472"/>
    </source>
</evidence>
<proteinExistence type="predicted"/>
<keyword evidence="3" id="KW-1185">Reference proteome</keyword>
<dbReference type="HOGENOM" id="CLU_051989_0_2_1"/>
<dbReference type="InterPro" id="IPR045136">
    <property type="entry name" value="Iah1-like"/>
</dbReference>
<dbReference type="InterPro" id="IPR013830">
    <property type="entry name" value="SGNH_hydro"/>
</dbReference>
<accession>W1PQ17</accession>
<dbReference type="Proteomes" id="UP000017836">
    <property type="component" value="Unassembled WGS sequence"/>
</dbReference>
<dbReference type="Gene3D" id="3.40.50.1110">
    <property type="entry name" value="SGNH hydrolase"/>
    <property type="match status" value="1"/>
</dbReference>
<organism evidence="2 3">
    <name type="scientific">Amborella trichopoda</name>
    <dbReference type="NCBI Taxonomy" id="13333"/>
    <lineage>
        <taxon>Eukaryota</taxon>
        <taxon>Viridiplantae</taxon>
        <taxon>Streptophyta</taxon>
        <taxon>Embryophyta</taxon>
        <taxon>Tracheophyta</taxon>
        <taxon>Spermatophyta</taxon>
        <taxon>Magnoliopsida</taxon>
        <taxon>Amborellales</taxon>
        <taxon>Amborellaceae</taxon>
        <taxon>Amborella</taxon>
    </lineage>
</organism>
<reference evidence="3" key="1">
    <citation type="journal article" date="2013" name="Science">
        <title>The Amborella genome and the evolution of flowering plants.</title>
        <authorList>
            <consortium name="Amborella Genome Project"/>
        </authorList>
    </citation>
    <scope>NUCLEOTIDE SEQUENCE [LARGE SCALE GENOMIC DNA]</scope>
</reference>
<dbReference type="OMA" id="VPIDRYK"/>